<comment type="catalytic activity">
    <reaction evidence="4">
        <text>L-alanine = D-alanine</text>
        <dbReference type="Rhea" id="RHEA:20249"/>
        <dbReference type="ChEBI" id="CHEBI:57416"/>
        <dbReference type="ChEBI" id="CHEBI:57972"/>
        <dbReference type="EC" id="5.1.1.1"/>
    </reaction>
</comment>
<feature type="binding site" evidence="4 6">
    <location>
        <position position="138"/>
    </location>
    <ligand>
        <name>substrate</name>
    </ligand>
</feature>
<dbReference type="InterPro" id="IPR029066">
    <property type="entry name" value="PLP-binding_barrel"/>
</dbReference>
<evidence type="ECO:0000259" key="7">
    <source>
        <dbReference type="SMART" id="SM01005"/>
    </source>
</evidence>
<evidence type="ECO:0000256" key="5">
    <source>
        <dbReference type="PIRSR" id="PIRSR600821-50"/>
    </source>
</evidence>
<keyword evidence="2 4" id="KW-0663">Pyridoxal phosphate</keyword>
<evidence type="ECO:0000256" key="4">
    <source>
        <dbReference type="HAMAP-Rule" id="MF_01201"/>
    </source>
</evidence>
<dbReference type="UniPathway" id="UPA00042">
    <property type="reaction ID" value="UER00497"/>
</dbReference>
<proteinExistence type="inferred from homology"/>
<evidence type="ECO:0000313" key="8">
    <source>
        <dbReference type="EMBL" id="PIP60489.1"/>
    </source>
</evidence>
<reference evidence="8 9" key="1">
    <citation type="submission" date="2017-09" db="EMBL/GenBank/DDBJ databases">
        <title>Depth-based differentiation of microbial function through sediment-hosted aquifers and enrichment of novel symbionts in the deep terrestrial subsurface.</title>
        <authorList>
            <person name="Probst A.J."/>
            <person name="Ladd B."/>
            <person name="Jarett J.K."/>
            <person name="Geller-Mcgrath D.E."/>
            <person name="Sieber C.M."/>
            <person name="Emerson J.B."/>
            <person name="Anantharaman K."/>
            <person name="Thomas B.C."/>
            <person name="Malmstrom R."/>
            <person name="Stieglmeier M."/>
            <person name="Klingl A."/>
            <person name="Woyke T."/>
            <person name="Ryan C.M."/>
            <person name="Banfield J.F."/>
        </authorList>
    </citation>
    <scope>NUCLEOTIDE SEQUENCE [LARGE SCALE GENOMIC DNA]</scope>
    <source>
        <strain evidence="8">CG22_combo_CG10-13_8_21_14_all_47_17</strain>
    </source>
</reference>
<comment type="pathway">
    <text evidence="4">Amino-acid biosynthesis; D-alanine biosynthesis; D-alanine from L-alanine: step 1/1.</text>
</comment>
<dbReference type="NCBIfam" id="TIGR00492">
    <property type="entry name" value="alr"/>
    <property type="match status" value="1"/>
</dbReference>
<dbReference type="PANTHER" id="PTHR30511:SF0">
    <property type="entry name" value="ALANINE RACEMASE, CATABOLIC-RELATED"/>
    <property type="match status" value="1"/>
</dbReference>
<dbReference type="AlphaFoldDB" id="A0A2H0BSH8"/>
<feature type="active site" description="Proton acceptor; specific for D-alanine" evidence="4">
    <location>
        <position position="40"/>
    </location>
</feature>
<comment type="similarity">
    <text evidence="4">Belongs to the alanine racemase family.</text>
</comment>
<dbReference type="Gene3D" id="3.20.20.10">
    <property type="entry name" value="Alanine racemase"/>
    <property type="match status" value="1"/>
</dbReference>
<evidence type="ECO:0000256" key="3">
    <source>
        <dbReference type="ARBA" id="ARBA00023235"/>
    </source>
</evidence>
<comment type="function">
    <text evidence="4">Catalyzes the interconversion of L-alanine and D-alanine. May also act on other amino acids.</text>
</comment>
<feature type="active site" description="Proton acceptor; specific for L-alanine" evidence="4">
    <location>
        <position position="275"/>
    </location>
</feature>
<feature type="domain" description="Alanine racemase C-terminal" evidence="7">
    <location>
        <begin position="254"/>
        <end position="383"/>
    </location>
</feature>
<dbReference type="InterPro" id="IPR001608">
    <property type="entry name" value="Ala_racemase_N"/>
</dbReference>
<dbReference type="Pfam" id="PF01168">
    <property type="entry name" value="Ala_racemase_N"/>
    <property type="match status" value="1"/>
</dbReference>
<dbReference type="GO" id="GO:0030170">
    <property type="term" value="F:pyridoxal phosphate binding"/>
    <property type="evidence" value="ECO:0007669"/>
    <property type="project" value="UniProtKB-UniRule"/>
</dbReference>
<dbReference type="GO" id="GO:0030632">
    <property type="term" value="P:D-alanine biosynthetic process"/>
    <property type="evidence" value="ECO:0007669"/>
    <property type="project" value="UniProtKB-UniRule"/>
</dbReference>
<comment type="caution">
    <text evidence="8">The sequence shown here is derived from an EMBL/GenBank/DDBJ whole genome shotgun (WGS) entry which is preliminary data.</text>
</comment>
<sequence>MHRPELAKSWIEISKTALLSNYQLYKERISSGASVMPVVKANAYGHGLVPVAKTLWENDSELRWLAVDRLEEAIVLRKAGWTKSILVLGYIPQEGLEGAMKESISFVLFHEDILESIRAIAKDARINIHIPIETGLHREGIELEDLPRVLKMIASMPQVHIEGVQMHFANIEDTSSRAYADHQLMNYQKALEIFKEQNIDSFIKHGAASAAAILYSDTHFDLIRLGIALYGLWPSDKTKKQTHEKNSETKLKPVLTWKTIIAQVKPVKAGEPVSYGLTECVEKDSTIAVLPIGYADGFDRVSLSSRGEVLVKGKRCKVIGRICMNMCMVDVTEVSEIKEEDEVVIIGAQGDEVITAEELAGEGEMINYEIVTRINAALPRVVVD</sequence>
<dbReference type="Gene3D" id="2.40.37.10">
    <property type="entry name" value="Lyase, Ornithine Decarboxylase, Chain A, domain 1"/>
    <property type="match status" value="1"/>
</dbReference>
<keyword evidence="3 4" id="KW-0413">Isomerase</keyword>
<dbReference type="PROSITE" id="PS00395">
    <property type="entry name" value="ALANINE_RACEMASE"/>
    <property type="match status" value="1"/>
</dbReference>
<evidence type="ECO:0000313" key="9">
    <source>
        <dbReference type="Proteomes" id="UP000231581"/>
    </source>
</evidence>
<accession>A0A2H0BSH8</accession>
<dbReference type="EMBL" id="PCSZ01000061">
    <property type="protein sequence ID" value="PIP60489.1"/>
    <property type="molecule type" value="Genomic_DNA"/>
</dbReference>
<organism evidence="8 9">
    <name type="scientific">Candidatus Uhrbacteria bacterium CG22_combo_CG10-13_8_21_14_all_47_17</name>
    <dbReference type="NCBI Taxonomy" id="1975041"/>
    <lineage>
        <taxon>Bacteria</taxon>
        <taxon>Candidatus Uhriibacteriota</taxon>
    </lineage>
</organism>
<feature type="modified residue" description="N6-(pyridoxal phosphate)lysine" evidence="4 5">
    <location>
        <position position="40"/>
    </location>
</feature>
<name>A0A2H0BSH8_9BACT</name>
<gene>
    <name evidence="8" type="primary">alr</name>
    <name evidence="8" type="ORF">COX00_03015</name>
</gene>
<dbReference type="SUPFAM" id="SSF51419">
    <property type="entry name" value="PLP-binding barrel"/>
    <property type="match status" value="1"/>
</dbReference>
<dbReference type="PRINTS" id="PR00992">
    <property type="entry name" value="ALARACEMASE"/>
</dbReference>
<dbReference type="InterPro" id="IPR000821">
    <property type="entry name" value="Ala_racemase"/>
</dbReference>
<dbReference type="CDD" id="cd00430">
    <property type="entry name" value="PLPDE_III_AR"/>
    <property type="match status" value="1"/>
</dbReference>
<evidence type="ECO:0000256" key="6">
    <source>
        <dbReference type="PIRSR" id="PIRSR600821-52"/>
    </source>
</evidence>
<dbReference type="FunFam" id="3.20.20.10:FF:000002">
    <property type="entry name" value="Alanine racemase"/>
    <property type="match status" value="1"/>
</dbReference>
<dbReference type="HAMAP" id="MF_01201">
    <property type="entry name" value="Ala_racemase"/>
    <property type="match status" value="1"/>
</dbReference>
<dbReference type="SMART" id="SM01005">
    <property type="entry name" value="Ala_racemase_C"/>
    <property type="match status" value="1"/>
</dbReference>
<dbReference type="InterPro" id="IPR011079">
    <property type="entry name" value="Ala_racemase_C"/>
</dbReference>
<dbReference type="Pfam" id="PF00842">
    <property type="entry name" value="Ala_racemase_C"/>
    <property type="match status" value="1"/>
</dbReference>
<protein>
    <recommendedName>
        <fullName evidence="4">Alanine racemase</fullName>
        <ecNumber evidence="4">5.1.1.1</ecNumber>
    </recommendedName>
</protein>
<feature type="binding site" evidence="4 6">
    <location>
        <position position="324"/>
    </location>
    <ligand>
        <name>substrate</name>
    </ligand>
</feature>
<dbReference type="Proteomes" id="UP000231581">
    <property type="component" value="Unassembled WGS sequence"/>
</dbReference>
<evidence type="ECO:0000256" key="1">
    <source>
        <dbReference type="ARBA" id="ARBA00001933"/>
    </source>
</evidence>
<dbReference type="InterPro" id="IPR009006">
    <property type="entry name" value="Ala_racemase/Decarboxylase_C"/>
</dbReference>
<dbReference type="InterPro" id="IPR020622">
    <property type="entry name" value="Ala_racemase_pyridoxalP-BS"/>
</dbReference>
<dbReference type="SUPFAM" id="SSF50621">
    <property type="entry name" value="Alanine racemase C-terminal domain-like"/>
    <property type="match status" value="1"/>
</dbReference>
<dbReference type="PANTHER" id="PTHR30511">
    <property type="entry name" value="ALANINE RACEMASE"/>
    <property type="match status" value="1"/>
</dbReference>
<dbReference type="GO" id="GO:0008784">
    <property type="term" value="F:alanine racemase activity"/>
    <property type="evidence" value="ECO:0007669"/>
    <property type="project" value="UniProtKB-UniRule"/>
</dbReference>
<dbReference type="GO" id="GO:0005829">
    <property type="term" value="C:cytosol"/>
    <property type="evidence" value="ECO:0007669"/>
    <property type="project" value="TreeGrafter"/>
</dbReference>
<evidence type="ECO:0000256" key="2">
    <source>
        <dbReference type="ARBA" id="ARBA00022898"/>
    </source>
</evidence>
<dbReference type="EC" id="5.1.1.1" evidence="4"/>
<comment type="cofactor">
    <cofactor evidence="1 4 5">
        <name>pyridoxal 5'-phosphate</name>
        <dbReference type="ChEBI" id="CHEBI:597326"/>
    </cofactor>
</comment>